<dbReference type="OrthoDB" id="5863171at2759"/>
<evidence type="ECO:0000256" key="2">
    <source>
        <dbReference type="SAM" id="MobiDB-lite"/>
    </source>
</evidence>
<evidence type="ECO:0000313" key="4">
    <source>
        <dbReference type="EMBL" id="KZS93433.1"/>
    </source>
</evidence>
<dbReference type="GO" id="GO:0006334">
    <property type="term" value="P:nucleosome assembly"/>
    <property type="evidence" value="ECO:0007669"/>
    <property type="project" value="InterPro"/>
</dbReference>
<feature type="compositionally biased region" description="Basic and acidic residues" evidence="2">
    <location>
        <begin position="272"/>
        <end position="290"/>
    </location>
</feature>
<evidence type="ECO:0000256" key="1">
    <source>
        <dbReference type="ARBA" id="ARBA00020833"/>
    </source>
</evidence>
<dbReference type="InterPro" id="IPR005818">
    <property type="entry name" value="Histone_H1/H5_H15"/>
</dbReference>
<proteinExistence type="predicted"/>
<sequence length="332" mass="36495">MQSSTPATPPVSSESSLKRTYLTLLPPFQLIDLLLAIDADRSNPIFPPNLEEVVKRIQEYRRTHEQPGATAYPYPPPPAPLHTYPHYPYYRPPGPGPGAPPPVPGASPDHAPLFTSTPLQRIAPPPDPRGHDDMPSYEEMIVEALTEMNDPEGIPPKVLFARMESRYPLQTNFRPSASQALQKAFKRGRLYKSSQGKYSLNPNWEGGTTSRRTTRRPQHTPAFSSNPTHHLALSGQVPVLSTHQTVWNAETSASSVRSAIEMGESLGYGKTTESHTSEGTKGGTETDKSPLPRRSSMENGVRDRSALKSSLSQLADLLRQFSQSRNAANAQS</sequence>
<feature type="region of interest" description="Disordered" evidence="2">
    <location>
        <begin position="195"/>
        <end position="230"/>
    </location>
</feature>
<feature type="domain" description="H15" evidence="3">
    <location>
        <begin position="133"/>
        <end position="202"/>
    </location>
</feature>
<dbReference type="Proteomes" id="UP000076722">
    <property type="component" value="Unassembled WGS sequence"/>
</dbReference>
<dbReference type="InterPro" id="IPR036390">
    <property type="entry name" value="WH_DNA-bd_sf"/>
</dbReference>
<gene>
    <name evidence="4" type="ORF">SISNIDRAFT_454615</name>
</gene>
<keyword evidence="5" id="KW-1185">Reference proteome</keyword>
<dbReference type="Pfam" id="PF00538">
    <property type="entry name" value="Linker_histone"/>
    <property type="match status" value="1"/>
</dbReference>
<dbReference type="EMBL" id="KV419407">
    <property type="protein sequence ID" value="KZS93433.1"/>
    <property type="molecule type" value="Genomic_DNA"/>
</dbReference>
<dbReference type="SUPFAM" id="SSF46785">
    <property type="entry name" value="Winged helix' DNA-binding domain"/>
    <property type="match status" value="1"/>
</dbReference>
<feature type="region of interest" description="Disordered" evidence="2">
    <location>
        <begin position="266"/>
        <end position="307"/>
    </location>
</feature>
<organism evidence="4 5">
    <name type="scientific">Sistotremastrum niveocremeum HHB9708</name>
    <dbReference type="NCBI Taxonomy" id="1314777"/>
    <lineage>
        <taxon>Eukaryota</taxon>
        <taxon>Fungi</taxon>
        <taxon>Dikarya</taxon>
        <taxon>Basidiomycota</taxon>
        <taxon>Agaricomycotina</taxon>
        <taxon>Agaricomycetes</taxon>
        <taxon>Sistotremastrales</taxon>
        <taxon>Sistotremastraceae</taxon>
        <taxon>Sertulicium</taxon>
        <taxon>Sertulicium niveocremeum</taxon>
    </lineage>
</organism>
<dbReference type="InterPro" id="IPR036388">
    <property type="entry name" value="WH-like_DNA-bd_sf"/>
</dbReference>
<protein>
    <recommendedName>
        <fullName evidence="1">Histone H1</fullName>
    </recommendedName>
</protein>
<evidence type="ECO:0000259" key="3">
    <source>
        <dbReference type="PROSITE" id="PS51504"/>
    </source>
</evidence>
<dbReference type="GO" id="GO:0003677">
    <property type="term" value="F:DNA binding"/>
    <property type="evidence" value="ECO:0007669"/>
    <property type="project" value="InterPro"/>
</dbReference>
<accession>A0A164UPR9</accession>
<dbReference type="STRING" id="1314777.A0A164UPR9"/>
<dbReference type="GO" id="GO:0000786">
    <property type="term" value="C:nucleosome"/>
    <property type="evidence" value="ECO:0007669"/>
    <property type="project" value="InterPro"/>
</dbReference>
<reference evidence="4 5" key="1">
    <citation type="journal article" date="2016" name="Mol. Biol. Evol.">
        <title>Comparative Genomics of Early-Diverging Mushroom-Forming Fungi Provides Insights into the Origins of Lignocellulose Decay Capabilities.</title>
        <authorList>
            <person name="Nagy L.G."/>
            <person name="Riley R."/>
            <person name="Tritt A."/>
            <person name="Adam C."/>
            <person name="Daum C."/>
            <person name="Floudas D."/>
            <person name="Sun H."/>
            <person name="Yadav J.S."/>
            <person name="Pangilinan J."/>
            <person name="Larsson K.H."/>
            <person name="Matsuura K."/>
            <person name="Barry K."/>
            <person name="Labutti K."/>
            <person name="Kuo R."/>
            <person name="Ohm R.A."/>
            <person name="Bhattacharya S.S."/>
            <person name="Shirouzu T."/>
            <person name="Yoshinaga Y."/>
            <person name="Martin F.M."/>
            <person name="Grigoriev I.V."/>
            <person name="Hibbett D.S."/>
        </authorList>
    </citation>
    <scope>NUCLEOTIDE SEQUENCE [LARGE SCALE GENOMIC DNA]</scope>
    <source>
        <strain evidence="4 5">HHB9708</strain>
    </source>
</reference>
<dbReference type="PROSITE" id="PS51504">
    <property type="entry name" value="H15"/>
    <property type="match status" value="1"/>
</dbReference>
<dbReference type="Gene3D" id="1.10.10.10">
    <property type="entry name" value="Winged helix-like DNA-binding domain superfamily/Winged helix DNA-binding domain"/>
    <property type="match status" value="1"/>
</dbReference>
<evidence type="ECO:0000313" key="5">
    <source>
        <dbReference type="Proteomes" id="UP000076722"/>
    </source>
</evidence>
<name>A0A164UPR9_9AGAM</name>
<dbReference type="AlphaFoldDB" id="A0A164UPR9"/>